<dbReference type="InterPro" id="IPR026055">
    <property type="entry name" value="FAR"/>
</dbReference>
<dbReference type="InterPro" id="IPR013120">
    <property type="entry name" value="FAR_NAD-bd"/>
</dbReference>
<evidence type="ECO:0000256" key="1">
    <source>
        <dbReference type="ARBA" id="ARBA00005928"/>
    </source>
</evidence>
<feature type="transmembrane region" description="Helical" evidence="4">
    <location>
        <begin position="300"/>
        <end position="323"/>
    </location>
</feature>
<keyword evidence="4" id="KW-0472">Membrane</keyword>
<keyword evidence="4" id="KW-0521">NADP</keyword>
<name>A0A151WMK1_9HYME</name>
<feature type="transmembrane region" description="Helical" evidence="4">
    <location>
        <begin position="409"/>
        <end position="426"/>
    </location>
</feature>
<comment type="function">
    <text evidence="4">Catalyzes the reduction of fatty acyl-CoA to fatty alcohols.</text>
</comment>
<protein>
    <recommendedName>
        <fullName evidence="4">Fatty acyl-CoA reductase</fullName>
        <ecNumber evidence="4">1.2.1.84</ecNumber>
    </recommendedName>
</protein>
<accession>A0A151WMK1</accession>
<reference evidence="7 8" key="1">
    <citation type="submission" date="2015-09" db="EMBL/GenBank/DDBJ databases">
        <title>Trachymyrmex zeteki WGS genome.</title>
        <authorList>
            <person name="Nygaard S."/>
            <person name="Hu H."/>
            <person name="Boomsma J."/>
            <person name="Zhang G."/>
        </authorList>
    </citation>
    <scope>NUCLEOTIDE SEQUENCE [LARGE SCALE GENOMIC DNA]</scope>
    <source>
        <strain evidence="7">Tzet28-1</strain>
        <tissue evidence="7">Whole body</tissue>
    </source>
</reference>
<comment type="similarity">
    <text evidence="1 4">Belongs to the fatty acyl-CoA reductase family.</text>
</comment>
<keyword evidence="8" id="KW-1185">Reference proteome</keyword>
<keyword evidence="2 4" id="KW-0444">Lipid biosynthesis</keyword>
<dbReference type="Gene3D" id="3.40.50.720">
    <property type="entry name" value="NAD(P)-binding Rossmann-like Domain"/>
    <property type="match status" value="1"/>
</dbReference>
<dbReference type="InterPro" id="IPR033640">
    <property type="entry name" value="FAR_C"/>
</dbReference>
<dbReference type="Pfam" id="PF03015">
    <property type="entry name" value="Sterile"/>
    <property type="match status" value="1"/>
</dbReference>
<keyword evidence="4" id="KW-0812">Transmembrane</keyword>
<evidence type="ECO:0000313" key="8">
    <source>
        <dbReference type="Proteomes" id="UP000075809"/>
    </source>
</evidence>
<organism evidence="7 8">
    <name type="scientific">Mycetomoellerius zeteki</name>
    <dbReference type="NCBI Taxonomy" id="64791"/>
    <lineage>
        <taxon>Eukaryota</taxon>
        <taxon>Metazoa</taxon>
        <taxon>Ecdysozoa</taxon>
        <taxon>Arthropoda</taxon>
        <taxon>Hexapoda</taxon>
        <taxon>Insecta</taxon>
        <taxon>Pterygota</taxon>
        <taxon>Neoptera</taxon>
        <taxon>Endopterygota</taxon>
        <taxon>Hymenoptera</taxon>
        <taxon>Apocrita</taxon>
        <taxon>Aculeata</taxon>
        <taxon>Formicoidea</taxon>
        <taxon>Formicidae</taxon>
        <taxon>Myrmicinae</taxon>
        <taxon>Mycetomoellerius</taxon>
    </lineage>
</organism>
<comment type="catalytic activity">
    <reaction evidence="4">
        <text>a long-chain fatty acyl-CoA + 2 NADPH + 2 H(+) = a long-chain primary fatty alcohol + 2 NADP(+) + CoA</text>
        <dbReference type="Rhea" id="RHEA:52716"/>
        <dbReference type="ChEBI" id="CHEBI:15378"/>
        <dbReference type="ChEBI" id="CHEBI:57287"/>
        <dbReference type="ChEBI" id="CHEBI:57783"/>
        <dbReference type="ChEBI" id="CHEBI:58349"/>
        <dbReference type="ChEBI" id="CHEBI:77396"/>
        <dbReference type="ChEBI" id="CHEBI:83139"/>
        <dbReference type="EC" id="1.2.1.84"/>
    </reaction>
</comment>
<evidence type="ECO:0000259" key="6">
    <source>
        <dbReference type="Pfam" id="PF07993"/>
    </source>
</evidence>
<feature type="domain" description="Thioester reductase (TE)" evidence="6">
    <location>
        <begin position="14"/>
        <end position="113"/>
    </location>
</feature>
<keyword evidence="3 4" id="KW-0443">Lipid metabolism</keyword>
<evidence type="ECO:0000313" key="7">
    <source>
        <dbReference type="EMBL" id="KYQ49122.1"/>
    </source>
</evidence>
<dbReference type="GO" id="GO:0102965">
    <property type="term" value="F:alcohol-forming long-chain fatty acyl-CoA reductase activity"/>
    <property type="evidence" value="ECO:0007669"/>
    <property type="project" value="UniProtKB-EC"/>
</dbReference>
<dbReference type="GO" id="GO:0005777">
    <property type="term" value="C:peroxisome"/>
    <property type="evidence" value="ECO:0007669"/>
    <property type="project" value="TreeGrafter"/>
</dbReference>
<evidence type="ECO:0000259" key="5">
    <source>
        <dbReference type="Pfam" id="PF03015"/>
    </source>
</evidence>
<dbReference type="PANTHER" id="PTHR11011">
    <property type="entry name" value="MALE STERILITY PROTEIN 2-RELATED"/>
    <property type="match status" value="1"/>
</dbReference>
<dbReference type="STRING" id="64791.A0A151WMK1"/>
<dbReference type="Proteomes" id="UP000075809">
    <property type="component" value="Unassembled WGS sequence"/>
</dbReference>
<dbReference type="GO" id="GO:0080019">
    <property type="term" value="F:alcohol-forming very long-chain fatty acyl-CoA reductase activity"/>
    <property type="evidence" value="ECO:0007669"/>
    <property type="project" value="InterPro"/>
</dbReference>
<evidence type="ECO:0000256" key="2">
    <source>
        <dbReference type="ARBA" id="ARBA00022516"/>
    </source>
</evidence>
<dbReference type="Pfam" id="PF07993">
    <property type="entry name" value="NAD_binding_4"/>
    <property type="match status" value="1"/>
</dbReference>
<evidence type="ECO:0000256" key="4">
    <source>
        <dbReference type="RuleBase" id="RU363097"/>
    </source>
</evidence>
<proteinExistence type="inferred from homology"/>
<gene>
    <name evidence="7" type="ORF">ALC60_11736</name>
</gene>
<keyword evidence="4" id="KW-0560">Oxidoreductase</keyword>
<dbReference type="EMBL" id="KQ982934">
    <property type="protein sequence ID" value="KYQ49122.1"/>
    <property type="molecule type" value="Genomic_DNA"/>
</dbReference>
<dbReference type="PANTHER" id="PTHR11011:SF45">
    <property type="entry name" value="FATTY ACYL-COA REDUCTASE CG8306-RELATED"/>
    <property type="match status" value="1"/>
</dbReference>
<dbReference type="InterPro" id="IPR036291">
    <property type="entry name" value="NAD(P)-bd_dom_sf"/>
</dbReference>
<keyword evidence="4" id="KW-1133">Transmembrane helix</keyword>
<dbReference type="EC" id="1.2.1.84" evidence="4"/>
<dbReference type="AlphaFoldDB" id="A0A151WMK1"/>
<feature type="domain" description="Fatty acyl-CoA reductase C-terminal" evidence="5">
    <location>
        <begin position="309"/>
        <end position="399"/>
    </location>
</feature>
<dbReference type="SUPFAM" id="SSF51735">
    <property type="entry name" value="NAD(P)-binding Rossmann-fold domains"/>
    <property type="match status" value="1"/>
</dbReference>
<sequence length="433" mass="49248">MSLCEWYAKRVVLLTGVTSELGRALLEKILRCLPDVRVYVVLRSQNGLNGEERLKKIFASPGYERLRQEMPDAISRVKTFEGNLLYEDLALSIEDKALLREVTVAFHAAGPHDSFLEYCQELPKLRSVAVASSIFRHRGRIAECLQNEKIPMLPIALVRFPCIGPAYKEPMPGFVETLKGPTALMVGAGFACGNSELPAEIIPVDLAVNTMIVTAWEVGICNLCYPHYKNFSNNKLFYLACTKKLTFNFATWINAIKPVVYNAPLLGCTWDDLIKKSRRASSKFPYPTFGIRGMTSIEPLYWILVIFLEWLPSLICDIVFGLCGRKQRILAEYDRVRNALQPLKSISSRPWPVERNRVYLLKERLTNEERDVFPIVEEIDIESYVLCVAAATRKYCVNEDALNIIKMTYLFFLYIPVILIVTYIASRTSLLHA</sequence>
<evidence type="ECO:0000256" key="3">
    <source>
        <dbReference type="ARBA" id="ARBA00023098"/>
    </source>
</evidence>
<dbReference type="GO" id="GO:0035336">
    <property type="term" value="P:long-chain fatty-acyl-CoA metabolic process"/>
    <property type="evidence" value="ECO:0007669"/>
    <property type="project" value="TreeGrafter"/>
</dbReference>